<feature type="transmembrane region" description="Helical" evidence="6">
    <location>
        <begin position="323"/>
        <end position="342"/>
    </location>
</feature>
<feature type="transmembrane region" description="Helical" evidence="6">
    <location>
        <begin position="354"/>
        <end position="375"/>
    </location>
</feature>
<dbReference type="InterPro" id="IPR036259">
    <property type="entry name" value="MFS_trans_sf"/>
</dbReference>
<evidence type="ECO:0000256" key="6">
    <source>
        <dbReference type="SAM" id="Phobius"/>
    </source>
</evidence>
<comment type="subcellular location">
    <subcellularLocation>
        <location evidence="1">Membrane</location>
        <topology evidence="1">Multi-pass membrane protein</topology>
    </subcellularLocation>
</comment>
<feature type="transmembrane region" description="Helical" evidence="6">
    <location>
        <begin position="381"/>
        <end position="401"/>
    </location>
</feature>
<name>A0ABY6UJ69_BIOOC</name>
<sequence>MERRMSEDTIQIIPTQNSLKGQTSCPQEQDDATIAPLTPAEKKVAHKLRRKIDIRILPVVFIVYIMNFVDRTNYASARLQGLEEDLSLSETEYQAGLSAFYVGYMIGQVPANMTLAWFGRPSVHMAIVTCAWGTVSALTALVRGFSGLLICRIVLGFVEAPFFPGVIFALSKWYTRDELAFRMAIFFSGNLFAGAFGHLLAAGILNGIGHAHGLTPWQWLYIIEGAITVALGVAVYFVLPDFPETWQSLSQEEYEVVTRRLTAEATEADVDEAGFKAQIKGLKMALTDVKTYLFAVAQMLVLACGGLLNYFPSITATLGYNHFTTLLLCAPPHIFAIVWILIHAWLSDKLSRRFWFFVYPAPLTIIGFILLLTTNGVGPRYFSLFLVQSFNFMSSTTYAWLASSVPRPPAKRAAAIAIVNSCGSLASVWTPFIYFAPKFELAMEVNIGLACLAVILAISIRFVLVKSNGQLARIEDMGITLSEKELVKVQKIADAEGVSIDVARKMHKGFRYVI</sequence>
<evidence type="ECO:0000256" key="5">
    <source>
        <dbReference type="ARBA" id="ARBA00023136"/>
    </source>
</evidence>
<keyword evidence="9" id="KW-1185">Reference proteome</keyword>
<protein>
    <recommendedName>
        <fullName evidence="7">Major facilitator superfamily (MFS) profile domain-containing protein</fullName>
    </recommendedName>
</protein>
<dbReference type="InterPro" id="IPR011701">
    <property type="entry name" value="MFS"/>
</dbReference>
<feature type="transmembrane region" description="Helical" evidence="6">
    <location>
        <begin position="147"/>
        <end position="171"/>
    </location>
</feature>
<organism evidence="8 9">
    <name type="scientific">Bionectria ochroleuca</name>
    <name type="common">Gliocladium roseum</name>
    <dbReference type="NCBI Taxonomy" id="29856"/>
    <lineage>
        <taxon>Eukaryota</taxon>
        <taxon>Fungi</taxon>
        <taxon>Dikarya</taxon>
        <taxon>Ascomycota</taxon>
        <taxon>Pezizomycotina</taxon>
        <taxon>Sordariomycetes</taxon>
        <taxon>Hypocreomycetidae</taxon>
        <taxon>Hypocreales</taxon>
        <taxon>Bionectriaceae</taxon>
        <taxon>Clonostachys</taxon>
    </lineage>
</organism>
<evidence type="ECO:0000256" key="3">
    <source>
        <dbReference type="ARBA" id="ARBA00022692"/>
    </source>
</evidence>
<evidence type="ECO:0000256" key="4">
    <source>
        <dbReference type="ARBA" id="ARBA00022989"/>
    </source>
</evidence>
<keyword evidence="3 6" id="KW-0812">Transmembrane</keyword>
<feature type="transmembrane region" description="Helical" evidence="6">
    <location>
        <begin position="217"/>
        <end position="239"/>
    </location>
</feature>
<dbReference type="PROSITE" id="PS50850">
    <property type="entry name" value="MFS"/>
    <property type="match status" value="1"/>
</dbReference>
<feature type="transmembrane region" description="Helical" evidence="6">
    <location>
        <begin position="52"/>
        <end position="69"/>
    </location>
</feature>
<dbReference type="Pfam" id="PF07690">
    <property type="entry name" value="MFS_1"/>
    <property type="match status" value="1"/>
</dbReference>
<dbReference type="PANTHER" id="PTHR43791">
    <property type="entry name" value="PERMEASE-RELATED"/>
    <property type="match status" value="1"/>
</dbReference>
<reference evidence="8 9" key="1">
    <citation type="submission" date="2019-06" db="EMBL/GenBank/DDBJ databases">
        <authorList>
            <person name="Broberg M."/>
        </authorList>
    </citation>
    <scope>NUCLEOTIDE SEQUENCE [LARGE SCALE GENOMIC DNA]</scope>
</reference>
<feature type="transmembrane region" description="Helical" evidence="6">
    <location>
        <begin position="123"/>
        <end position="141"/>
    </location>
</feature>
<keyword evidence="4 6" id="KW-1133">Transmembrane helix</keyword>
<evidence type="ECO:0000313" key="9">
    <source>
        <dbReference type="Proteomes" id="UP000766486"/>
    </source>
</evidence>
<proteinExistence type="predicted"/>
<dbReference type="Proteomes" id="UP000766486">
    <property type="component" value="Unassembled WGS sequence"/>
</dbReference>
<feature type="transmembrane region" description="Helical" evidence="6">
    <location>
        <begin position="183"/>
        <end position="205"/>
    </location>
</feature>
<dbReference type="Gene3D" id="1.20.1250.20">
    <property type="entry name" value="MFS general substrate transporter like domains"/>
    <property type="match status" value="2"/>
</dbReference>
<dbReference type="EMBL" id="CABFNS010000814">
    <property type="protein sequence ID" value="VUC30087.1"/>
    <property type="molecule type" value="Genomic_DNA"/>
</dbReference>
<dbReference type="PANTHER" id="PTHR43791:SF78">
    <property type="entry name" value="TRANSPORTER, PUTATIVE (AFU_ORTHOLOGUE AFUA_3G01370)-RELATED"/>
    <property type="match status" value="1"/>
</dbReference>
<feature type="transmembrane region" description="Helical" evidence="6">
    <location>
        <begin position="292"/>
        <end position="311"/>
    </location>
</feature>
<accession>A0ABY6UJ69</accession>
<dbReference type="InterPro" id="IPR020846">
    <property type="entry name" value="MFS_dom"/>
</dbReference>
<evidence type="ECO:0000259" key="7">
    <source>
        <dbReference type="PROSITE" id="PS50850"/>
    </source>
</evidence>
<dbReference type="SUPFAM" id="SSF103473">
    <property type="entry name" value="MFS general substrate transporter"/>
    <property type="match status" value="1"/>
</dbReference>
<comment type="caution">
    <text evidence="8">The sequence shown here is derived from an EMBL/GenBank/DDBJ whole genome shotgun (WGS) entry which is preliminary data.</text>
</comment>
<evidence type="ECO:0000256" key="2">
    <source>
        <dbReference type="ARBA" id="ARBA00022448"/>
    </source>
</evidence>
<feature type="transmembrane region" description="Helical" evidence="6">
    <location>
        <begin position="93"/>
        <end position="111"/>
    </location>
</feature>
<keyword evidence="2" id="KW-0813">Transport</keyword>
<evidence type="ECO:0000313" key="8">
    <source>
        <dbReference type="EMBL" id="VUC30087.1"/>
    </source>
</evidence>
<gene>
    <name evidence="8" type="ORF">CLO192961_LOCUS278418</name>
</gene>
<feature type="domain" description="Major facilitator superfamily (MFS) profile" evidence="7">
    <location>
        <begin position="56"/>
        <end position="468"/>
    </location>
</feature>
<feature type="transmembrane region" description="Helical" evidence="6">
    <location>
        <begin position="447"/>
        <end position="464"/>
    </location>
</feature>
<evidence type="ECO:0000256" key="1">
    <source>
        <dbReference type="ARBA" id="ARBA00004141"/>
    </source>
</evidence>
<feature type="transmembrane region" description="Helical" evidence="6">
    <location>
        <begin position="413"/>
        <end position="435"/>
    </location>
</feature>
<keyword evidence="5 6" id="KW-0472">Membrane</keyword>